<dbReference type="AlphaFoldDB" id="A0A8D8CQQ6"/>
<feature type="region of interest" description="Disordered" evidence="1">
    <location>
        <begin position="188"/>
        <end position="211"/>
    </location>
</feature>
<feature type="compositionally biased region" description="Basic and acidic residues" evidence="1">
    <location>
        <begin position="242"/>
        <end position="254"/>
    </location>
</feature>
<name>A0A8D8CQQ6_CULPI</name>
<accession>A0A8D8CQQ6</accession>
<evidence type="ECO:0000256" key="1">
    <source>
        <dbReference type="SAM" id="MobiDB-lite"/>
    </source>
</evidence>
<reference evidence="2" key="1">
    <citation type="submission" date="2021-05" db="EMBL/GenBank/DDBJ databases">
        <authorList>
            <person name="Alioto T."/>
            <person name="Alioto T."/>
            <person name="Gomez Garrido J."/>
        </authorList>
    </citation>
    <scope>NUCLEOTIDE SEQUENCE</scope>
</reference>
<sequence length="350" mass="38281">MDQTDQAPTDRRNPRLLRRKCRHVLLLPGILHVRVGRPHRTRTAPDGPLGGNGNRPLFLYILRRLVEGLPGTLEAQIISPRVPLGNNHDDQPGRTAGRLLRQAGTGSNHRQTNPTIPQVENLRPNVLRNGPHHHPLYLDRSLRDDLPVLRGRTAGGIVRIGRTGDVRPVDCERGLHCTFDHSVRPAGDVFDRSGESSHAEPVRAASGQQADRAGVCEQLFVPVLHCVRFAGHENAQNPTYDAADRASVRPERARKPLPVPQEEGRPHGDTTLHKVPLRPAGARLRGTGPVGRTLAGRGRPTDRAEPQGEYPGGVQHVRRLPGAVHSVWLCGAVFVGGAHDGLLGDFEQCH</sequence>
<organism evidence="2">
    <name type="scientific">Culex pipiens</name>
    <name type="common">House mosquito</name>
    <dbReference type="NCBI Taxonomy" id="7175"/>
    <lineage>
        <taxon>Eukaryota</taxon>
        <taxon>Metazoa</taxon>
        <taxon>Ecdysozoa</taxon>
        <taxon>Arthropoda</taxon>
        <taxon>Hexapoda</taxon>
        <taxon>Insecta</taxon>
        <taxon>Pterygota</taxon>
        <taxon>Neoptera</taxon>
        <taxon>Endopterygota</taxon>
        <taxon>Diptera</taxon>
        <taxon>Nematocera</taxon>
        <taxon>Culicoidea</taxon>
        <taxon>Culicidae</taxon>
        <taxon>Culicinae</taxon>
        <taxon>Culicini</taxon>
        <taxon>Culex</taxon>
        <taxon>Culex</taxon>
    </lineage>
</organism>
<feature type="compositionally biased region" description="Basic and acidic residues" evidence="1">
    <location>
        <begin position="262"/>
        <end position="272"/>
    </location>
</feature>
<dbReference type="EMBL" id="HBUE01136289">
    <property type="protein sequence ID" value="CAG6498665.1"/>
    <property type="molecule type" value="Transcribed_RNA"/>
</dbReference>
<proteinExistence type="predicted"/>
<feature type="region of interest" description="Disordered" evidence="1">
    <location>
        <begin position="237"/>
        <end position="314"/>
    </location>
</feature>
<evidence type="ECO:0000313" key="2">
    <source>
        <dbReference type="EMBL" id="CAG6498665.1"/>
    </source>
</evidence>
<protein>
    <submittedName>
        <fullName evidence="2">(northern house mosquito) hypothetical protein</fullName>
    </submittedName>
</protein>
<feature type="compositionally biased region" description="Basic and acidic residues" evidence="1">
    <location>
        <begin position="188"/>
        <end position="201"/>
    </location>
</feature>